<dbReference type="InterPro" id="IPR025979">
    <property type="entry name" value="ChrR-like_cupin_dom"/>
</dbReference>
<protein>
    <submittedName>
        <fullName evidence="2">ChrR family anti-sigma-E factor</fullName>
    </submittedName>
</protein>
<dbReference type="CDD" id="cd20301">
    <property type="entry name" value="cupin_ChrR"/>
    <property type="match status" value="1"/>
</dbReference>
<feature type="domain" description="ChrR-like cupin" evidence="1">
    <location>
        <begin position="114"/>
        <end position="206"/>
    </location>
</feature>
<dbReference type="Proteomes" id="UP001201985">
    <property type="component" value="Unassembled WGS sequence"/>
</dbReference>
<dbReference type="RefSeq" id="WP_120010665.1">
    <property type="nucleotide sequence ID" value="NZ_JALBUU010000028.1"/>
</dbReference>
<evidence type="ECO:0000313" key="2">
    <source>
        <dbReference type="EMBL" id="MCI0755033.1"/>
    </source>
</evidence>
<comment type="caution">
    <text evidence="2">The sequence shown here is derived from an EMBL/GenBank/DDBJ whole genome shotgun (WGS) entry which is preliminary data.</text>
</comment>
<accession>A0ABS9W7N1</accession>
<dbReference type="InterPro" id="IPR014710">
    <property type="entry name" value="RmlC-like_jellyroll"/>
</dbReference>
<dbReference type="SUPFAM" id="SSF51182">
    <property type="entry name" value="RmlC-like cupins"/>
    <property type="match status" value="1"/>
</dbReference>
<dbReference type="EMBL" id="JALBUU010000028">
    <property type="protein sequence ID" value="MCI0755033.1"/>
    <property type="molecule type" value="Genomic_DNA"/>
</dbReference>
<organism evidence="2 3">
    <name type="scientific">Teichococcus vastitatis</name>
    <dbReference type="NCBI Taxonomy" id="2307076"/>
    <lineage>
        <taxon>Bacteria</taxon>
        <taxon>Pseudomonadati</taxon>
        <taxon>Pseudomonadota</taxon>
        <taxon>Alphaproteobacteria</taxon>
        <taxon>Acetobacterales</taxon>
        <taxon>Roseomonadaceae</taxon>
        <taxon>Roseomonas</taxon>
    </lineage>
</organism>
<proteinExistence type="predicted"/>
<dbReference type="Pfam" id="PF12973">
    <property type="entry name" value="Cupin_7"/>
    <property type="match status" value="1"/>
</dbReference>
<dbReference type="InterPro" id="IPR041916">
    <property type="entry name" value="Anti_sigma_zinc_sf"/>
</dbReference>
<dbReference type="NCBIfam" id="TIGR02451">
    <property type="entry name" value="anti_sig_ChrR"/>
    <property type="match status" value="1"/>
</dbReference>
<reference evidence="2 3" key="1">
    <citation type="submission" date="2022-03" db="EMBL/GenBank/DDBJ databases">
        <title>Complete genome analysis of Roseomonas KG 17.1 : a prolific producer of plant growth promoters.</title>
        <authorList>
            <person name="Saadouli I."/>
            <person name="Najjari A."/>
            <person name="Mosbah A."/>
            <person name="Ouzari H.I."/>
        </authorList>
    </citation>
    <scope>NUCLEOTIDE SEQUENCE [LARGE SCALE GENOMIC DNA]</scope>
    <source>
        <strain evidence="2 3">KG17-1</strain>
    </source>
</reference>
<dbReference type="Gene3D" id="2.60.120.10">
    <property type="entry name" value="Jelly Rolls"/>
    <property type="match status" value="1"/>
</dbReference>
<dbReference type="InterPro" id="IPR011051">
    <property type="entry name" value="RmlC_Cupin_sf"/>
</dbReference>
<evidence type="ECO:0000259" key="1">
    <source>
        <dbReference type="Pfam" id="PF12973"/>
    </source>
</evidence>
<gene>
    <name evidence="2" type="ORF">MON41_15030</name>
</gene>
<name>A0ABS9W7N1_9PROT</name>
<evidence type="ECO:0000313" key="3">
    <source>
        <dbReference type="Proteomes" id="UP001201985"/>
    </source>
</evidence>
<sequence length="226" mass="23920">MTEEAMVTNRHPSAATLASYVAGKLGQAAGVAVAAHLLQCKRCLTVAATAEDDGRLLIGELPLSPLASGALQRTLNRIQLAPAPPSIGLSPPPVMDLCRRAATMLGRLGWPTPQLRWVAPGVRVGVLLQERCSRFGCETLFVLRVKPGVALPSHSHVGLELTCVLEGSFADESGRYGIGDMAEAEDNVSHRPVAEGPADCICLIATQGRLRFPGLLGRLVGTYLRI</sequence>
<dbReference type="InterPro" id="IPR012807">
    <property type="entry name" value="Anti-sigma_ChrR"/>
</dbReference>
<keyword evidence="3" id="KW-1185">Reference proteome</keyword>
<dbReference type="Gene3D" id="1.10.10.1320">
    <property type="entry name" value="Anti-sigma factor, zinc-finger domain"/>
    <property type="match status" value="1"/>
</dbReference>